<reference evidence="6 7" key="1">
    <citation type="journal article" date="2012" name="New Phytol.">
        <title>Insight into trade-off between wood decay and parasitism from the genome of a fungal forest pathogen.</title>
        <authorList>
            <person name="Olson A."/>
            <person name="Aerts A."/>
            <person name="Asiegbu F."/>
            <person name="Belbahri L."/>
            <person name="Bouzid O."/>
            <person name="Broberg A."/>
            <person name="Canback B."/>
            <person name="Coutinho P.M."/>
            <person name="Cullen D."/>
            <person name="Dalman K."/>
            <person name="Deflorio G."/>
            <person name="van Diepen L.T."/>
            <person name="Dunand C."/>
            <person name="Duplessis S."/>
            <person name="Durling M."/>
            <person name="Gonthier P."/>
            <person name="Grimwood J."/>
            <person name="Fossdal C.G."/>
            <person name="Hansson D."/>
            <person name="Henrissat B."/>
            <person name="Hietala A."/>
            <person name="Himmelstrand K."/>
            <person name="Hoffmeister D."/>
            <person name="Hogberg N."/>
            <person name="James T.Y."/>
            <person name="Karlsson M."/>
            <person name="Kohler A."/>
            <person name="Kues U."/>
            <person name="Lee Y.H."/>
            <person name="Lin Y.C."/>
            <person name="Lind M."/>
            <person name="Lindquist E."/>
            <person name="Lombard V."/>
            <person name="Lucas S."/>
            <person name="Lunden K."/>
            <person name="Morin E."/>
            <person name="Murat C."/>
            <person name="Park J."/>
            <person name="Raffaello T."/>
            <person name="Rouze P."/>
            <person name="Salamov A."/>
            <person name="Schmutz J."/>
            <person name="Solheim H."/>
            <person name="Stahlberg J."/>
            <person name="Velez H."/>
            <person name="de Vries R.P."/>
            <person name="Wiebenga A."/>
            <person name="Woodward S."/>
            <person name="Yakovlev I."/>
            <person name="Garbelotto M."/>
            <person name="Martin F."/>
            <person name="Grigoriev I.V."/>
            <person name="Stenlid J."/>
        </authorList>
    </citation>
    <scope>NUCLEOTIDE SEQUENCE [LARGE SCALE GENOMIC DNA]</scope>
    <source>
        <strain evidence="6 7">TC 32-1</strain>
    </source>
</reference>
<evidence type="ECO:0008006" key="8">
    <source>
        <dbReference type="Google" id="ProtNLM"/>
    </source>
</evidence>
<comment type="subcellular location">
    <subcellularLocation>
        <location evidence="1">Nucleus</location>
    </subcellularLocation>
</comment>
<evidence type="ECO:0000256" key="4">
    <source>
        <dbReference type="ARBA" id="ARBA00023163"/>
    </source>
</evidence>
<proteinExistence type="predicted"/>
<evidence type="ECO:0000256" key="3">
    <source>
        <dbReference type="ARBA" id="ARBA00023125"/>
    </source>
</evidence>
<dbReference type="Proteomes" id="UP000030671">
    <property type="component" value="Unassembled WGS sequence"/>
</dbReference>
<evidence type="ECO:0000313" key="7">
    <source>
        <dbReference type="Proteomes" id="UP000030671"/>
    </source>
</evidence>
<evidence type="ECO:0000256" key="5">
    <source>
        <dbReference type="ARBA" id="ARBA00023242"/>
    </source>
</evidence>
<dbReference type="RefSeq" id="XP_009543740.1">
    <property type="nucleotide sequence ID" value="XM_009545445.1"/>
</dbReference>
<dbReference type="eggNOG" id="ENOG502RCI6">
    <property type="taxonomic scope" value="Eukaryota"/>
</dbReference>
<dbReference type="InterPro" id="IPR051089">
    <property type="entry name" value="prtT"/>
</dbReference>
<organism evidence="6 7">
    <name type="scientific">Heterobasidion irregulare (strain TC 32-1)</name>
    <dbReference type="NCBI Taxonomy" id="747525"/>
    <lineage>
        <taxon>Eukaryota</taxon>
        <taxon>Fungi</taxon>
        <taxon>Dikarya</taxon>
        <taxon>Basidiomycota</taxon>
        <taxon>Agaricomycotina</taxon>
        <taxon>Agaricomycetes</taxon>
        <taxon>Russulales</taxon>
        <taxon>Bondarzewiaceae</taxon>
        <taxon>Heterobasidion</taxon>
        <taxon>Heterobasidion annosum species complex</taxon>
    </lineage>
</organism>
<name>W4KFD2_HETIT</name>
<dbReference type="InParanoid" id="W4KFD2"/>
<dbReference type="AlphaFoldDB" id="W4KFD2"/>
<keyword evidence="2" id="KW-0805">Transcription regulation</keyword>
<keyword evidence="7" id="KW-1185">Reference proteome</keyword>
<dbReference type="GO" id="GO:0005634">
    <property type="term" value="C:nucleus"/>
    <property type="evidence" value="ECO:0007669"/>
    <property type="project" value="UniProtKB-SubCell"/>
</dbReference>
<dbReference type="OrthoDB" id="2595934at2759"/>
<gene>
    <name evidence="6" type="ORF">HETIRDRAFT_102650</name>
</gene>
<dbReference type="GO" id="GO:0000981">
    <property type="term" value="F:DNA-binding transcription factor activity, RNA polymerase II-specific"/>
    <property type="evidence" value="ECO:0007669"/>
    <property type="project" value="TreeGrafter"/>
</dbReference>
<keyword evidence="3" id="KW-0238">DNA-binding</keyword>
<dbReference type="EMBL" id="KI925456">
    <property type="protein sequence ID" value="ETW84020.1"/>
    <property type="molecule type" value="Genomic_DNA"/>
</dbReference>
<keyword evidence="4" id="KW-0804">Transcription</keyword>
<dbReference type="KEGG" id="hir:HETIRDRAFT_102650"/>
<accession>W4KFD2</accession>
<dbReference type="PANTHER" id="PTHR31845:SF17">
    <property type="entry name" value="ZN(II)2CYS6 TRANSCRIPTION FACTOR (EUROFUNG)"/>
    <property type="match status" value="1"/>
</dbReference>
<dbReference type="STRING" id="747525.W4KFD2"/>
<dbReference type="HOGENOM" id="CLU_026728_0_0_1"/>
<dbReference type="GeneID" id="20665854"/>
<dbReference type="PANTHER" id="PTHR31845">
    <property type="entry name" value="FINGER DOMAIN PROTEIN, PUTATIVE-RELATED"/>
    <property type="match status" value="1"/>
</dbReference>
<evidence type="ECO:0000256" key="2">
    <source>
        <dbReference type="ARBA" id="ARBA00023015"/>
    </source>
</evidence>
<sequence>MPPKEVVPSGSAGTATDQVESNTPWSYVRLPGLTDWIDVALTPLSRPSGGFADQQTAHSGSHLPFDKILSSEQKRYLLTLFDTHYAPWLNLPWESTHEDEFLDIVRCTIACRHMEPLTRSIVSPSLNKLSEAAMMRHVFDPSPSLSTILAFMILSLWSPLQGSSPIPAKVHDNRLIAAAAVNMCNSLRLDQAAVEVFNIASRKRSGEDISTTDMATVDALREKALIRLFEVTEHGLRLKMSKVDEAERYYEDIAEIVFRFDGLHRIFKPLPVISDRENFQFHIMVVYYYFCRLLFLTHTLHQAHGALIINQNSNYPPDLRKQGSNFVLTSARDAMLSAESLLTAVLAVPEKTMLATVPDSVFSMISSAAAYIVVMKIFMLQIRGVRYLPGFSDNLLSRIIDLLTQVSLSPDHEALKCAHMVASFLEAWEKKLGVDAPSMETTAAARTAPGDAVPASISNPLPSTVTAVESAGVSLSDFQQTQEIFQGFDGFEYLLQDYNTQAVFGQDLWQYFTENDPILPNHQ</sequence>
<dbReference type="GO" id="GO:0000976">
    <property type="term" value="F:transcription cis-regulatory region binding"/>
    <property type="evidence" value="ECO:0007669"/>
    <property type="project" value="TreeGrafter"/>
</dbReference>
<protein>
    <recommendedName>
        <fullName evidence="8">Transcription factor domain-containing protein</fullName>
    </recommendedName>
</protein>
<keyword evidence="5" id="KW-0539">Nucleus</keyword>
<evidence type="ECO:0000313" key="6">
    <source>
        <dbReference type="EMBL" id="ETW84020.1"/>
    </source>
</evidence>
<evidence type="ECO:0000256" key="1">
    <source>
        <dbReference type="ARBA" id="ARBA00004123"/>
    </source>
</evidence>